<accession>K0A152</accession>
<keyword evidence="11" id="KW-0946">Virion</keyword>
<evidence type="ECO:0000256" key="1">
    <source>
        <dbReference type="ARBA" id="ARBA00004147"/>
    </source>
</evidence>
<dbReference type="GeneID" id="18983256"/>
<dbReference type="EMBL" id="JX185426">
    <property type="protein sequence ID" value="AFS65278.1"/>
    <property type="molecule type" value="Genomic_DNA"/>
</dbReference>
<dbReference type="GO" id="GO:0003677">
    <property type="term" value="F:DNA binding"/>
    <property type="evidence" value="ECO:0007669"/>
    <property type="project" value="UniProtKB-KW"/>
</dbReference>
<dbReference type="GO" id="GO:0019062">
    <property type="term" value="P:virion attachment to host cell"/>
    <property type="evidence" value="ECO:0007669"/>
    <property type="project" value="UniProtKB-KW"/>
</dbReference>
<keyword evidence="5" id="KW-1163">Viral penetration into host nucleus</keyword>
<keyword evidence="13" id="KW-0238">DNA-binding</keyword>
<reference evidence="18 19" key="1">
    <citation type="journal article" date="2012" name="J. Gen. Virol.">
        <title>Diverse circular single-stranded DNA viruses discovered in dragonflies (Odonata: Epiprocta).</title>
        <authorList>
            <person name="Rosario K."/>
            <person name="Dayaram A."/>
            <person name="Marinov M."/>
            <person name="Ware J."/>
            <person name="Kraberger S."/>
            <person name="Stainton D."/>
            <person name="Breitbart M."/>
            <person name="Varsani A."/>
        </authorList>
    </citation>
    <scope>NUCLEOTIDE SEQUENCE [LARGE SCALE GENOMIC DNA]</scope>
    <source>
        <strain evidence="16">PR-6E-2010</strain>
        <strain evidence="17">PR-NZ47-2010</strain>
    </source>
</reference>
<sequence>MARFKRVFRRPRRVVRRRSRMFRRRYRRTRKRTSGTMWCKLTKVATVQVKNDSTSVWSGSFYPNDFPEYVSLAPNFEAIQFVKMRMRVMPLQNVSNNSTSQTPAYAMLPWHKGGPLQKAFNTYLSVDKCKIYRQTQQGYQSYKCSVLQNAFTKSSSAISEDFSLATVTKWCPRIERPNNMEAKQPQIYTGIVVFQGENTMAGRTTAFNIIQDVWVKCINQSNFSI</sequence>
<dbReference type="GO" id="GO:0043657">
    <property type="term" value="C:host cell"/>
    <property type="evidence" value="ECO:0007669"/>
    <property type="project" value="GOC"/>
</dbReference>
<evidence type="ECO:0000256" key="12">
    <source>
        <dbReference type="ARBA" id="ARBA00022890"/>
    </source>
</evidence>
<dbReference type="GO" id="GO:0042025">
    <property type="term" value="C:host cell nucleus"/>
    <property type="evidence" value="ECO:0007669"/>
    <property type="project" value="UniProtKB-SubCell"/>
</dbReference>
<dbReference type="Pfam" id="PF02443">
    <property type="entry name" value="Circo_capsid"/>
    <property type="match status" value="1"/>
</dbReference>
<evidence type="ECO:0000256" key="3">
    <source>
        <dbReference type="ARBA" id="ARBA00010301"/>
    </source>
</evidence>
<keyword evidence="19" id="KW-1185">Reference proteome</keyword>
<comment type="similarity">
    <text evidence="3">Belongs to the circoviridae capsid protein family.</text>
</comment>
<dbReference type="InterPro" id="IPR003383">
    <property type="entry name" value="Circovirus_capsid"/>
</dbReference>
<dbReference type="Proteomes" id="UP000157800">
    <property type="component" value="Segment"/>
</dbReference>
<keyword evidence="4" id="KW-1140">T=1 icosahedral capsid protein</keyword>
<dbReference type="OrthoDB" id="18040at10239"/>
<keyword evidence="8" id="KW-0945">Host-virus interaction</keyword>
<evidence type="ECO:0000256" key="8">
    <source>
        <dbReference type="ARBA" id="ARBA00022581"/>
    </source>
</evidence>
<evidence type="ECO:0000256" key="9">
    <source>
        <dbReference type="ARBA" id="ARBA00022595"/>
    </source>
</evidence>
<evidence type="ECO:0000313" key="17">
    <source>
        <dbReference type="EMBL" id="AFS65280.1"/>
    </source>
</evidence>
<evidence type="ECO:0000313" key="19">
    <source>
        <dbReference type="Proteomes" id="UP000157800"/>
    </source>
</evidence>
<keyword evidence="7" id="KW-1048">Host nucleus</keyword>
<evidence type="ECO:0000313" key="18">
    <source>
        <dbReference type="Proteomes" id="UP000096471"/>
    </source>
</evidence>
<evidence type="ECO:0000256" key="13">
    <source>
        <dbReference type="ARBA" id="ARBA00023125"/>
    </source>
</evidence>
<comment type="subunit">
    <text evidence="15">Homomultimer. Assembles in the nucleus, presumably in an immature form, then migrates to the cytoplasm once assembled as mature virion. Interacts with Rep; this interaction relocates Rep into the nucleus.</text>
</comment>
<keyword evidence="6" id="KW-0167">Capsid protein</keyword>
<comment type="subcellular location">
    <subcellularLocation>
        <location evidence="1">Host nucleus</location>
    </subcellularLocation>
    <subcellularLocation>
        <location evidence="2">Virion</location>
    </subcellularLocation>
</comment>
<keyword evidence="9" id="KW-1162">Viral penetration into host cytoplasm</keyword>
<evidence type="ECO:0000256" key="7">
    <source>
        <dbReference type="ARBA" id="ARBA00022562"/>
    </source>
</evidence>
<dbReference type="GO" id="GO:0019069">
    <property type="term" value="P:viral capsid assembly"/>
    <property type="evidence" value="ECO:0007669"/>
    <property type="project" value="InterPro"/>
</dbReference>
<dbReference type="RefSeq" id="YP_009021842.1">
    <property type="nucleotide sequence ID" value="NC_023866.1"/>
</dbReference>
<dbReference type="GO" id="GO:0039615">
    <property type="term" value="C:T=1 icosahedral viral capsid"/>
    <property type="evidence" value="ECO:0007669"/>
    <property type="project" value="UniProtKB-KW"/>
</dbReference>
<evidence type="ECO:0000256" key="6">
    <source>
        <dbReference type="ARBA" id="ARBA00022561"/>
    </source>
</evidence>
<protein>
    <submittedName>
        <fullName evidence="17">Putative capsid protein</fullName>
    </submittedName>
</protein>
<evidence type="ECO:0000256" key="5">
    <source>
        <dbReference type="ARBA" id="ARBA00022524"/>
    </source>
</evidence>
<proteinExistence type="inferred from homology"/>
<evidence type="ECO:0000256" key="15">
    <source>
        <dbReference type="ARBA" id="ARBA00046863"/>
    </source>
</evidence>
<dbReference type="Proteomes" id="UP000096471">
    <property type="component" value="Genome"/>
</dbReference>
<keyword evidence="12" id="KW-1164">Virus endocytosis by host</keyword>
<evidence type="ECO:0000256" key="2">
    <source>
        <dbReference type="ARBA" id="ARBA00004328"/>
    </source>
</evidence>
<keyword evidence="14" id="KW-1160">Virus entry into host cell</keyword>
<name>K0A152_9CIRC</name>
<evidence type="ECO:0000313" key="16">
    <source>
        <dbReference type="EMBL" id="AFS65278.1"/>
    </source>
</evidence>
<dbReference type="EMBL" id="JX185427">
    <property type="protein sequence ID" value="AFS65280.1"/>
    <property type="molecule type" value="Genomic_DNA"/>
</dbReference>
<dbReference type="KEGG" id="vg:18983256"/>
<dbReference type="GO" id="GO:0075509">
    <property type="term" value="P:endocytosis involved in viral entry into host cell"/>
    <property type="evidence" value="ECO:0007669"/>
    <property type="project" value="UniProtKB-KW"/>
</dbReference>
<keyword evidence="10" id="KW-1161">Viral attachment to host cell</keyword>
<evidence type="ECO:0000256" key="10">
    <source>
        <dbReference type="ARBA" id="ARBA00022804"/>
    </source>
</evidence>
<evidence type="ECO:0000256" key="14">
    <source>
        <dbReference type="ARBA" id="ARBA00023296"/>
    </source>
</evidence>
<dbReference type="GO" id="GO:0075732">
    <property type="term" value="P:viral penetration into host nucleus"/>
    <property type="evidence" value="ECO:0007669"/>
    <property type="project" value="UniProtKB-KW"/>
</dbReference>
<evidence type="ECO:0000256" key="11">
    <source>
        <dbReference type="ARBA" id="ARBA00022844"/>
    </source>
</evidence>
<evidence type="ECO:0000256" key="4">
    <source>
        <dbReference type="ARBA" id="ARBA00022431"/>
    </source>
</evidence>
<organism evidence="17 18">
    <name type="scientific">Dragonfly associated cyclovirus 5</name>
    <dbReference type="NCBI Taxonomy" id="1234883"/>
    <lineage>
        <taxon>Viruses</taxon>
        <taxon>Monodnaviria</taxon>
        <taxon>Shotokuvirae</taxon>
        <taxon>Cressdnaviricota</taxon>
        <taxon>Arfiviricetes</taxon>
        <taxon>Cirlivirales</taxon>
        <taxon>Circoviridae</taxon>
        <taxon>Cyclovirus</taxon>
        <taxon>Cyclovirus libelula</taxon>
    </lineage>
</organism>